<evidence type="ECO:0000256" key="4">
    <source>
        <dbReference type="ARBA" id="ARBA00022989"/>
    </source>
</evidence>
<comment type="subcellular location">
    <subcellularLocation>
        <location evidence="1">Cell membrane</location>
        <topology evidence="1">Multi-pass membrane protein</topology>
    </subcellularLocation>
</comment>
<feature type="transmembrane region" description="Helical" evidence="7">
    <location>
        <begin position="474"/>
        <end position="495"/>
    </location>
</feature>
<gene>
    <name evidence="8" type="ORF">GCM10010394_27730</name>
</gene>
<feature type="compositionally biased region" description="Gly residues" evidence="6">
    <location>
        <begin position="66"/>
        <end position="76"/>
    </location>
</feature>
<feature type="region of interest" description="Disordered" evidence="6">
    <location>
        <begin position="1"/>
        <end position="92"/>
    </location>
</feature>
<dbReference type="PANTHER" id="PTHR43652">
    <property type="entry name" value="BASIC AMINO ACID ANTIPORTER YFCC-RELATED"/>
    <property type="match status" value="1"/>
</dbReference>
<evidence type="ECO:0000256" key="2">
    <source>
        <dbReference type="ARBA" id="ARBA00022475"/>
    </source>
</evidence>
<comment type="caution">
    <text evidence="8">The sequence shown here is derived from an EMBL/GenBank/DDBJ whole genome shotgun (WGS) entry which is preliminary data.</text>
</comment>
<proteinExistence type="predicted"/>
<feature type="transmembrane region" description="Helical" evidence="7">
    <location>
        <begin position="561"/>
        <end position="582"/>
    </location>
</feature>
<feature type="transmembrane region" description="Helical" evidence="7">
    <location>
        <begin position="178"/>
        <end position="200"/>
    </location>
</feature>
<keyword evidence="2" id="KW-1003">Cell membrane</keyword>
<evidence type="ECO:0000256" key="3">
    <source>
        <dbReference type="ARBA" id="ARBA00022692"/>
    </source>
</evidence>
<evidence type="ECO:0000313" key="8">
    <source>
        <dbReference type="EMBL" id="GAA0596621.1"/>
    </source>
</evidence>
<evidence type="ECO:0000256" key="1">
    <source>
        <dbReference type="ARBA" id="ARBA00004651"/>
    </source>
</evidence>
<dbReference type="InterPro" id="IPR018385">
    <property type="entry name" value="C4_dicarb_anaerob_car-like"/>
</dbReference>
<feature type="transmembrane region" description="Helical" evidence="7">
    <location>
        <begin position="507"/>
        <end position="529"/>
    </location>
</feature>
<sequence>MGGGVGGAGGSTEPSGAAGPGGAAGPVEPREGAGPGEKGGPGKAVAPGRPGAPVGPAGPGEPVGPVGPGEPGGPLGPGETASTEPPGPPPKRKLAFPSALTVLAIVTVAVWLLAFLIPSGQYDRNDKGAPVEGTYHRVSSGQSFVDRLNDLFLSPVNGLYGIRDTTSGEVGPDRTGDLYGSAGVFLFVLAIGAFITVVFATGALDRGIERLAHRLRERGALLIAGVMVVFSVLGTVEGFAEETLGFYGLLVPMMLALGYDRMVAVGTAILGAGVGVLCSTVNPFATGVASSAADISLGDGIALRFVMWLVLTGVTIAYVVRYARRVQKVPGRSLSGFLPGDRERTATDTGAAPELTGTHKAVLAVLGLVFAFMIFSVVPWSSALTGKADATPYSFELGWSFPQLAALFLCAAVLVGLVARLGEQKTSSTIIQGAGDFISPALVIMLARGVTVIMNNSRITDTVLHSIEGVVKGTSSGVFAVIVFLVNLPLAFLIPSTSGHATLAMPILAPLADFAGVSRAVVVTAWQAASGWMNLWVPTTAVTIGGVALAKVGYDKYLRFVWPLLAILLVLICGFVALGAALT</sequence>
<organism evidence="8 9">
    <name type="scientific">Streptomyces crystallinus</name>
    <dbReference type="NCBI Taxonomy" id="68191"/>
    <lineage>
        <taxon>Bacteria</taxon>
        <taxon>Bacillati</taxon>
        <taxon>Actinomycetota</taxon>
        <taxon>Actinomycetes</taxon>
        <taxon>Kitasatosporales</taxon>
        <taxon>Streptomycetaceae</taxon>
        <taxon>Streptomyces</taxon>
    </lineage>
</organism>
<keyword evidence="3 7" id="KW-0812">Transmembrane</keyword>
<feature type="transmembrane region" description="Helical" evidence="7">
    <location>
        <begin position="535"/>
        <end position="554"/>
    </location>
</feature>
<reference evidence="9" key="1">
    <citation type="journal article" date="2019" name="Int. J. Syst. Evol. Microbiol.">
        <title>The Global Catalogue of Microorganisms (GCM) 10K type strain sequencing project: providing services to taxonomists for standard genome sequencing and annotation.</title>
        <authorList>
            <consortium name="The Broad Institute Genomics Platform"/>
            <consortium name="The Broad Institute Genome Sequencing Center for Infectious Disease"/>
            <person name="Wu L."/>
            <person name="Ma J."/>
        </authorList>
    </citation>
    <scope>NUCLEOTIDE SEQUENCE [LARGE SCALE GENOMIC DNA]</scope>
    <source>
        <strain evidence="9">JCM 5067</strain>
    </source>
</reference>
<keyword evidence="4 7" id="KW-1133">Transmembrane helix</keyword>
<dbReference type="PANTHER" id="PTHR43652:SF6">
    <property type="entry name" value="ARGININE REPRESSOR"/>
    <property type="match status" value="1"/>
</dbReference>
<feature type="compositionally biased region" description="Gly residues" evidence="6">
    <location>
        <begin position="33"/>
        <end position="42"/>
    </location>
</feature>
<accession>A0ABP3QSR1</accession>
<protein>
    <submittedName>
        <fullName evidence="8">YfcC family protein</fullName>
    </submittedName>
</protein>
<dbReference type="EMBL" id="BAAACA010000014">
    <property type="protein sequence ID" value="GAA0596621.1"/>
    <property type="molecule type" value="Genomic_DNA"/>
</dbReference>
<feature type="transmembrane region" description="Helical" evidence="7">
    <location>
        <begin position="361"/>
        <end position="381"/>
    </location>
</feature>
<feature type="transmembrane region" description="Helical" evidence="7">
    <location>
        <begin position="401"/>
        <end position="422"/>
    </location>
</feature>
<dbReference type="InterPro" id="IPR051679">
    <property type="entry name" value="DASS-Related_Transporters"/>
</dbReference>
<evidence type="ECO:0000256" key="7">
    <source>
        <dbReference type="SAM" id="Phobius"/>
    </source>
</evidence>
<evidence type="ECO:0000256" key="6">
    <source>
        <dbReference type="SAM" id="MobiDB-lite"/>
    </source>
</evidence>
<evidence type="ECO:0000256" key="5">
    <source>
        <dbReference type="ARBA" id="ARBA00023136"/>
    </source>
</evidence>
<name>A0ABP3QSR1_9ACTN</name>
<dbReference type="Proteomes" id="UP001500668">
    <property type="component" value="Unassembled WGS sequence"/>
</dbReference>
<feature type="compositionally biased region" description="Gly residues" evidence="6">
    <location>
        <begin position="1"/>
        <end position="10"/>
    </location>
</feature>
<feature type="compositionally biased region" description="Low complexity" evidence="6">
    <location>
        <begin position="43"/>
        <end position="55"/>
    </location>
</feature>
<dbReference type="Pfam" id="PF03606">
    <property type="entry name" value="DcuC"/>
    <property type="match status" value="1"/>
</dbReference>
<keyword evidence="5 7" id="KW-0472">Membrane</keyword>
<evidence type="ECO:0000313" key="9">
    <source>
        <dbReference type="Proteomes" id="UP001500668"/>
    </source>
</evidence>
<keyword evidence="9" id="KW-1185">Reference proteome</keyword>
<feature type="transmembrane region" description="Helical" evidence="7">
    <location>
        <begin position="267"/>
        <end position="285"/>
    </location>
</feature>
<feature type="transmembrane region" description="Helical" evidence="7">
    <location>
        <begin position="305"/>
        <end position="323"/>
    </location>
</feature>
<feature type="transmembrane region" description="Helical" evidence="7">
    <location>
        <begin position="94"/>
        <end position="117"/>
    </location>
</feature>
<feature type="transmembrane region" description="Helical" evidence="7">
    <location>
        <begin position="220"/>
        <end position="238"/>
    </location>
</feature>